<organism evidence="6 7">
    <name type="scientific">Flammeovirga aprica JL-4</name>
    <dbReference type="NCBI Taxonomy" id="694437"/>
    <lineage>
        <taxon>Bacteria</taxon>
        <taxon>Pseudomonadati</taxon>
        <taxon>Bacteroidota</taxon>
        <taxon>Cytophagia</taxon>
        <taxon>Cytophagales</taxon>
        <taxon>Flammeovirgaceae</taxon>
        <taxon>Flammeovirga</taxon>
    </lineage>
</organism>
<evidence type="ECO:0000256" key="2">
    <source>
        <dbReference type="ARBA" id="ARBA00022553"/>
    </source>
</evidence>
<dbReference type="AlphaFoldDB" id="A0A7X9XAM4"/>
<keyword evidence="4" id="KW-0732">Signal</keyword>
<keyword evidence="3" id="KW-0325">Glycoprotein</keyword>
<evidence type="ECO:0000256" key="1">
    <source>
        <dbReference type="ARBA" id="ARBA00009191"/>
    </source>
</evidence>
<dbReference type="PANTHER" id="PTHR10426">
    <property type="entry name" value="STRICTOSIDINE SYNTHASE-RELATED"/>
    <property type="match status" value="1"/>
</dbReference>
<protein>
    <submittedName>
        <fullName evidence="6">SMP-30/gluconolactonase/LRE family protein</fullName>
    </submittedName>
</protein>
<comment type="similarity">
    <text evidence="1">Belongs to the strictosidine synthase family.</text>
</comment>
<dbReference type="PANTHER" id="PTHR10426:SF88">
    <property type="entry name" value="ADIPOCYTE PLASMA MEMBRANE-ASSOCIATED PROTEIN HEMOMUCIN-RELATED"/>
    <property type="match status" value="1"/>
</dbReference>
<keyword evidence="7" id="KW-1185">Reference proteome</keyword>
<dbReference type="SUPFAM" id="SSF63829">
    <property type="entry name" value="Calcium-dependent phosphotriesterase"/>
    <property type="match status" value="1"/>
</dbReference>
<reference evidence="6 7" key="1">
    <citation type="submission" date="2020-04" db="EMBL/GenBank/DDBJ databases">
        <title>Flammeovirga sp. SR4, a novel species isolated from seawater.</title>
        <authorList>
            <person name="Wang X."/>
        </authorList>
    </citation>
    <scope>NUCLEOTIDE SEQUENCE [LARGE SCALE GENOMIC DNA]</scope>
    <source>
        <strain evidence="6 7">ATCC 23126</strain>
    </source>
</reference>
<evidence type="ECO:0000259" key="5">
    <source>
        <dbReference type="Pfam" id="PF03088"/>
    </source>
</evidence>
<evidence type="ECO:0000256" key="3">
    <source>
        <dbReference type="ARBA" id="ARBA00023180"/>
    </source>
</evidence>
<comment type="caution">
    <text evidence="6">The sequence shown here is derived from an EMBL/GenBank/DDBJ whole genome shotgun (WGS) entry which is preliminary data.</text>
</comment>
<accession>A0A7X9XAM4</accession>
<dbReference type="InterPro" id="IPR018119">
    <property type="entry name" value="Strictosidine_synth_cons-reg"/>
</dbReference>
<dbReference type="Pfam" id="PF03088">
    <property type="entry name" value="Str_synth"/>
    <property type="match status" value="1"/>
</dbReference>
<dbReference type="EMBL" id="JABANE010000049">
    <property type="protein sequence ID" value="NME69821.1"/>
    <property type="molecule type" value="Genomic_DNA"/>
</dbReference>
<evidence type="ECO:0000313" key="7">
    <source>
        <dbReference type="Proteomes" id="UP000576082"/>
    </source>
</evidence>
<sequence>MKTTILISLFVLGLAFSNCSIQPNKWTPVASEIEVDGLDTSNYLTHSKQVSLLGFSGAEDFAMDKEGNLYCGTHNSHEDFTGGAILKIDTSLNVEAFIKTEKWVTGMHFNADNELIILMNGVGLLKVNEDKSFDTLLTQTPDGKALLMGSGLDISSEGKIYFNNLSSEMTTSTKTINRLILEMKPDGGVYCFDPKTHKTEIISPGNYFGNGLVLSEDENSILVSETSKYRILRYWVSGKKKGQYEVFMDNLPGFPNNLKRSSNGNYWLGFTTKRSQQLDDIHPKPWMKKMVFAMPDFMKPKADKYAMVMEISESGEILRVFTDQNGEVVKEAGAVLESNGKLYLGGDIVSEVAVFDL</sequence>
<evidence type="ECO:0000256" key="4">
    <source>
        <dbReference type="SAM" id="SignalP"/>
    </source>
</evidence>
<name>A0A7X9XAM4_9BACT</name>
<dbReference type="RefSeq" id="WP_169658077.1">
    <property type="nucleotide sequence ID" value="NZ_JABANE010000049.1"/>
</dbReference>
<gene>
    <name evidence="6" type="ORF">HHU12_17730</name>
</gene>
<feature type="chain" id="PRO_5031064298" evidence="4">
    <location>
        <begin position="22"/>
        <end position="357"/>
    </location>
</feature>
<dbReference type="Proteomes" id="UP000576082">
    <property type="component" value="Unassembled WGS sequence"/>
</dbReference>
<dbReference type="Gene3D" id="2.120.10.30">
    <property type="entry name" value="TolB, C-terminal domain"/>
    <property type="match status" value="1"/>
</dbReference>
<keyword evidence="2" id="KW-0597">Phosphoprotein</keyword>
<feature type="signal peptide" evidence="4">
    <location>
        <begin position="1"/>
        <end position="21"/>
    </location>
</feature>
<dbReference type="InterPro" id="IPR011042">
    <property type="entry name" value="6-blade_b-propeller_TolB-like"/>
</dbReference>
<evidence type="ECO:0000313" key="6">
    <source>
        <dbReference type="EMBL" id="NME69821.1"/>
    </source>
</evidence>
<proteinExistence type="inferred from homology"/>
<feature type="domain" description="Strictosidine synthase conserved region" evidence="5">
    <location>
        <begin position="151"/>
        <end position="238"/>
    </location>
</feature>
<dbReference type="GO" id="GO:0016787">
    <property type="term" value="F:hydrolase activity"/>
    <property type="evidence" value="ECO:0007669"/>
    <property type="project" value="TreeGrafter"/>
</dbReference>